<evidence type="ECO:0000256" key="7">
    <source>
        <dbReference type="ARBA" id="ARBA00022499"/>
    </source>
</evidence>
<keyword evidence="19" id="KW-1185">Reference proteome</keyword>
<dbReference type="GO" id="GO:0005829">
    <property type="term" value="C:cytosol"/>
    <property type="evidence" value="ECO:0007669"/>
    <property type="project" value="UniProtKB-SubCell"/>
</dbReference>
<feature type="repeat" description="TPR" evidence="17">
    <location>
        <begin position="213"/>
        <end position="246"/>
    </location>
</feature>
<evidence type="ECO:0000256" key="12">
    <source>
        <dbReference type="ARBA" id="ARBA00023140"/>
    </source>
</evidence>
<keyword evidence="5" id="KW-0813">Transport</keyword>
<dbReference type="AlphaFoldDB" id="A0ABD0JS60"/>
<dbReference type="SMART" id="SM00028">
    <property type="entry name" value="TPR"/>
    <property type="match status" value="6"/>
</dbReference>
<accession>A0ABD0JS60</accession>
<protein>
    <recommendedName>
        <fullName evidence="4">Peroxisomal targeting signal 1 receptor</fullName>
    </recommendedName>
    <alternativeName>
        <fullName evidence="13">PTS1-BP</fullName>
    </alternativeName>
    <alternativeName>
        <fullName evidence="14">Peroxin-5</fullName>
    </alternativeName>
</protein>
<keyword evidence="7" id="KW-1017">Isopeptide bond</keyword>
<sequence>GAKSLVDRWEEEFSEFTSGGSDAAFWDRLQQHWQDVDSNQGHPWLTEFEQTDAYEKYKFEENNPLLEHPQPFQEGLDCLQRGDIPNAVLFFEAAVQQSPEHVEAWQYLGTSQAENEQEPAAIAALKRCLELAADNLKAWQCLAVSYTNESLGSQACHALKSWLKHNPKYAHVLGEMPNKPVTSSFMTSKEYEEVRQLYLEAVQAAGPEDQIDADVQCNLGVLFNLSGEYDKAVDCFSAALQARPKDALLWNKLGATLANGNRSEEAVDAYHNALQLSPGFIRSRYNLGIACINLGAHKEAVEHFLAALTMQQKSRGPTGKQTQMSENIWNTMRMTLSLMGRSDMYPACDNMDVDALNAEFGMNS</sequence>
<evidence type="ECO:0000256" key="6">
    <source>
        <dbReference type="ARBA" id="ARBA00022490"/>
    </source>
</evidence>
<dbReference type="GO" id="GO:0015031">
    <property type="term" value="P:protein transport"/>
    <property type="evidence" value="ECO:0007669"/>
    <property type="project" value="UniProtKB-KW"/>
</dbReference>
<comment type="function">
    <text evidence="15">In addition to promoting peroxisomal translocation of proteins containing a PTS1 peroxisomal targeting signal, mediates peroxisomal import of proteins containing a C-terminal PTS2-type peroxisomal targeting signal via its interaction with PEX7. Interaction with PEX7 only takes place when PEX7 is associated with cargo proteins containing a PTS2 peroxisomal targeting signal. PEX7 along with PTS2-containing cargo proteins are then translocated through the PEX13-PEX14 docking complex together with PEX5.</text>
</comment>
<proteinExistence type="inferred from homology"/>
<evidence type="ECO:0000256" key="5">
    <source>
        <dbReference type="ARBA" id="ARBA00022448"/>
    </source>
</evidence>
<feature type="non-terminal residue" evidence="18">
    <location>
        <position position="1"/>
    </location>
</feature>
<comment type="function">
    <text evidence="16">Receptor that mediates peroxisomal import of proteins containing a C-terminal PTS1-type tripeptide peroxisomal targeting signal (SKL-type). Binds to cargo proteins containing a PTS1 peroxisomal targeting signal in the cytosol, and translocates them into the peroxisome matrix by passing through the PEX13-PEX14 docking complex along with cargo proteins. PEX5 receptor is then retrotranslocated into the cytosol, leading to release of bound cargo in the peroxisome matrix, and reset for a subsequent peroxisome import cycle.</text>
</comment>
<evidence type="ECO:0000256" key="9">
    <source>
        <dbReference type="ARBA" id="ARBA00022803"/>
    </source>
</evidence>
<dbReference type="FunFam" id="1.25.40.10:FF:000034">
    <property type="entry name" value="Peroxisomal biogenesis factor 5 isoform 1"/>
    <property type="match status" value="1"/>
</dbReference>
<feature type="repeat" description="TPR" evidence="17">
    <location>
        <begin position="247"/>
        <end position="280"/>
    </location>
</feature>
<evidence type="ECO:0000256" key="1">
    <source>
        <dbReference type="ARBA" id="ARBA00004253"/>
    </source>
</evidence>
<keyword evidence="11" id="KW-0653">Protein transport</keyword>
<evidence type="ECO:0000256" key="16">
    <source>
        <dbReference type="ARBA" id="ARBA00046106"/>
    </source>
</evidence>
<name>A0ABD0JS60_9CAEN</name>
<dbReference type="Proteomes" id="UP001519460">
    <property type="component" value="Unassembled WGS sequence"/>
</dbReference>
<comment type="caution">
    <text evidence="18">The sequence shown here is derived from an EMBL/GenBank/DDBJ whole genome shotgun (WGS) entry which is preliminary data.</text>
</comment>
<evidence type="ECO:0000256" key="8">
    <source>
        <dbReference type="ARBA" id="ARBA00022737"/>
    </source>
</evidence>
<keyword evidence="12" id="KW-0576">Peroxisome</keyword>
<keyword evidence="9 17" id="KW-0802">TPR repeat</keyword>
<evidence type="ECO:0000256" key="11">
    <source>
        <dbReference type="ARBA" id="ARBA00022927"/>
    </source>
</evidence>
<dbReference type="SUPFAM" id="SSF48452">
    <property type="entry name" value="TPR-like"/>
    <property type="match status" value="1"/>
</dbReference>
<dbReference type="PROSITE" id="PS50005">
    <property type="entry name" value="TPR"/>
    <property type="match status" value="2"/>
</dbReference>
<organism evidence="18 19">
    <name type="scientific">Batillaria attramentaria</name>
    <dbReference type="NCBI Taxonomy" id="370345"/>
    <lineage>
        <taxon>Eukaryota</taxon>
        <taxon>Metazoa</taxon>
        <taxon>Spiralia</taxon>
        <taxon>Lophotrochozoa</taxon>
        <taxon>Mollusca</taxon>
        <taxon>Gastropoda</taxon>
        <taxon>Caenogastropoda</taxon>
        <taxon>Sorbeoconcha</taxon>
        <taxon>Cerithioidea</taxon>
        <taxon>Batillariidae</taxon>
        <taxon>Batillaria</taxon>
    </lineage>
</organism>
<dbReference type="EMBL" id="JACVVK020000338">
    <property type="protein sequence ID" value="KAK7477923.1"/>
    <property type="molecule type" value="Genomic_DNA"/>
</dbReference>
<comment type="subcellular location">
    <subcellularLocation>
        <location evidence="2">Cytoplasm</location>
        <location evidence="2">Cytosol</location>
    </subcellularLocation>
    <subcellularLocation>
        <location evidence="1">Peroxisome matrix</location>
    </subcellularLocation>
</comment>
<evidence type="ECO:0000313" key="19">
    <source>
        <dbReference type="Proteomes" id="UP001519460"/>
    </source>
</evidence>
<comment type="similarity">
    <text evidence="3">Belongs to the peroxisomal targeting signal receptor family.</text>
</comment>
<dbReference type="PANTHER" id="PTHR10130">
    <property type="entry name" value="PEROXISOMAL TARGETING SIGNAL 1 RECEPTOR PEX5"/>
    <property type="match status" value="1"/>
</dbReference>
<reference evidence="18 19" key="1">
    <citation type="journal article" date="2023" name="Sci. Data">
        <title>Genome assembly of the Korean intertidal mud-creeper Batillaria attramentaria.</title>
        <authorList>
            <person name="Patra A.K."/>
            <person name="Ho P.T."/>
            <person name="Jun S."/>
            <person name="Lee S.J."/>
            <person name="Kim Y."/>
            <person name="Won Y.J."/>
        </authorList>
    </citation>
    <scope>NUCLEOTIDE SEQUENCE [LARGE SCALE GENOMIC DNA]</scope>
    <source>
        <strain evidence="18">Wonlab-2016</strain>
    </source>
</reference>
<dbReference type="PANTHER" id="PTHR10130:SF0">
    <property type="entry name" value="GH08708P"/>
    <property type="match status" value="1"/>
</dbReference>
<dbReference type="Pfam" id="PF00515">
    <property type="entry name" value="TPR_1"/>
    <property type="match status" value="1"/>
</dbReference>
<evidence type="ECO:0000256" key="14">
    <source>
        <dbReference type="ARBA" id="ARBA00032505"/>
    </source>
</evidence>
<evidence type="ECO:0000256" key="2">
    <source>
        <dbReference type="ARBA" id="ARBA00004514"/>
    </source>
</evidence>
<dbReference type="Pfam" id="PF13432">
    <property type="entry name" value="TPR_16"/>
    <property type="match status" value="2"/>
</dbReference>
<gene>
    <name evidence="18" type="ORF">BaRGS_00030832</name>
</gene>
<evidence type="ECO:0000256" key="13">
    <source>
        <dbReference type="ARBA" id="ARBA00030232"/>
    </source>
</evidence>
<keyword evidence="10" id="KW-0832">Ubl conjugation</keyword>
<keyword evidence="8" id="KW-0677">Repeat</keyword>
<dbReference type="Gene3D" id="1.25.40.10">
    <property type="entry name" value="Tetratricopeptide repeat domain"/>
    <property type="match status" value="1"/>
</dbReference>
<evidence type="ECO:0000313" key="18">
    <source>
        <dbReference type="EMBL" id="KAK7477923.1"/>
    </source>
</evidence>
<evidence type="ECO:0000256" key="17">
    <source>
        <dbReference type="PROSITE-ProRule" id="PRU00339"/>
    </source>
</evidence>
<evidence type="ECO:0000256" key="10">
    <source>
        <dbReference type="ARBA" id="ARBA00022843"/>
    </source>
</evidence>
<dbReference type="InterPro" id="IPR011990">
    <property type="entry name" value="TPR-like_helical_dom_sf"/>
</dbReference>
<evidence type="ECO:0000256" key="4">
    <source>
        <dbReference type="ARBA" id="ARBA00018416"/>
    </source>
</evidence>
<dbReference type="InterPro" id="IPR024111">
    <property type="entry name" value="PEX5/PEX5L"/>
</dbReference>
<keyword evidence="6" id="KW-0963">Cytoplasm</keyword>
<evidence type="ECO:0000256" key="3">
    <source>
        <dbReference type="ARBA" id="ARBA00005348"/>
    </source>
</evidence>
<evidence type="ECO:0000256" key="15">
    <source>
        <dbReference type="ARBA" id="ARBA00046072"/>
    </source>
</evidence>
<dbReference type="InterPro" id="IPR019734">
    <property type="entry name" value="TPR_rpt"/>
</dbReference>
<dbReference type="GO" id="GO:0005782">
    <property type="term" value="C:peroxisomal matrix"/>
    <property type="evidence" value="ECO:0007669"/>
    <property type="project" value="UniProtKB-SubCell"/>
</dbReference>